<comment type="pathway">
    <text evidence="1">Amine and polyamine biosynthesis; creatine biosynthesis; creatine from L-arginine and glycine: step 1/2.</text>
</comment>
<name>A0AAW0RB60_9PEZI</name>
<organism evidence="8 9">
    <name type="scientific">Apiospora kogelbergensis</name>
    <dbReference type="NCBI Taxonomy" id="1337665"/>
    <lineage>
        <taxon>Eukaryota</taxon>
        <taxon>Fungi</taxon>
        <taxon>Dikarya</taxon>
        <taxon>Ascomycota</taxon>
        <taxon>Pezizomycotina</taxon>
        <taxon>Sordariomycetes</taxon>
        <taxon>Xylariomycetidae</taxon>
        <taxon>Amphisphaeriales</taxon>
        <taxon>Apiosporaceae</taxon>
        <taxon>Apiospora</taxon>
    </lineage>
</organism>
<evidence type="ECO:0000313" key="9">
    <source>
        <dbReference type="Proteomes" id="UP001392437"/>
    </source>
</evidence>
<comment type="caution">
    <text evidence="8">The sequence shown here is derived from an EMBL/GenBank/DDBJ whole genome shotgun (WGS) entry which is preliminary data.</text>
</comment>
<reference evidence="8 9" key="1">
    <citation type="submission" date="2023-01" db="EMBL/GenBank/DDBJ databases">
        <title>Analysis of 21 Apiospora genomes using comparative genomics revels a genus with tremendous synthesis potential of carbohydrate active enzymes and secondary metabolites.</title>
        <authorList>
            <person name="Sorensen T."/>
        </authorList>
    </citation>
    <scope>NUCLEOTIDE SEQUENCE [LARGE SCALE GENOMIC DNA]</scope>
    <source>
        <strain evidence="8 9">CBS 117206</strain>
    </source>
</reference>
<evidence type="ECO:0000256" key="6">
    <source>
        <dbReference type="ARBA" id="ARBA00031403"/>
    </source>
</evidence>
<proteinExistence type="inferred from homology"/>
<accession>A0AAW0RB60</accession>
<gene>
    <name evidence="8" type="ORF">PG999_000333</name>
</gene>
<evidence type="ECO:0000256" key="2">
    <source>
        <dbReference type="ARBA" id="ARBA00006943"/>
    </source>
</evidence>
<dbReference type="Gene3D" id="3.75.10.10">
    <property type="entry name" value="L-arginine/glycine Amidinotransferase, Chain A"/>
    <property type="match status" value="1"/>
</dbReference>
<dbReference type="EC" id="2.1.4.1" evidence="3"/>
<evidence type="ECO:0000256" key="3">
    <source>
        <dbReference type="ARBA" id="ARBA00012351"/>
    </source>
</evidence>
<dbReference type="InterPro" id="IPR033195">
    <property type="entry name" value="AmidinoTrfase"/>
</dbReference>
<comment type="similarity">
    <text evidence="2">Belongs to the amidinotransferase family.</text>
</comment>
<evidence type="ECO:0000313" key="8">
    <source>
        <dbReference type="EMBL" id="KAK8132160.1"/>
    </source>
</evidence>
<evidence type="ECO:0000256" key="4">
    <source>
        <dbReference type="ARBA" id="ARBA00016069"/>
    </source>
</evidence>
<dbReference type="Proteomes" id="UP001392437">
    <property type="component" value="Unassembled WGS sequence"/>
</dbReference>
<dbReference type="SUPFAM" id="SSF55909">
    <property type="entry name" value="Pentein"/>
    <property type="match status" value="1"/>
</dbReference>
<dbReference type="AlphaFoldDB" id="A0AAW0RB60"/>
<dbReference type="PANTHER" id="PTHR10488:SF1">
    <property type="entry name" value="GLYCINE AMIDINOTRANSFERASE, MITOCHONDRIAL"/>
    <property type="match status" value="1"/>
</dbReference>
<keyword evidence="9" id="KW-1185">Reference proteome</keyword>
<dbReference type="EMBL" id="JAQQWP010000001">
    <property type="protein sequence ID" value="KAK8132160.1"/>
    <property type="molecule type" value="Genomic_DNA"/>
</dbReference>
<dbReference type="GO" id="GO:0006601">
    <property type="term" value="P:creatine biosynthetic process"/>
    <property type="evidence" value="ECO:0007669"/>
    <property type="project" value="TreeGrafter"/>
</dbReference>
<keyword evidence="5" id="KW-0808">Transferase</keyword>
<dbReference type="GO" id="GO:0005758">
    <property type="term" value="C:mitochondrial intermembrane space"/>
    <property type="evidence" value="ECO:0007669"/>
    <property type="project" value="TreeGrafter"/>
</dbReference>
<dbReference type="PANTHER" id="PTHR10488">
    <property type="entry name" value="GLYCINE AMIDINOTRANSFERASE, MITOCHONDRIAL"/>
    <property type="match status" value="1"/>
</dbReference>
<evidence type="ECO:0000256" key="7">
    <source>
        <dbReference type="ARBA" id="ARBA00033346"/>
    </source>
</evidence>
<evidence type="ECO:0000256" key="5">
    <source>
        <dbReference type="ARBA" id="ARBA00022679"/>
    </source>
</evidence>
<protein>
    <recommendedName>
        <fullName evidence="4">Glycine amidinotransferase, mitochondrial</fullName>
        <ecNumber evidence="3">2.1.4.1</ecNumber>
    </recommendedName>
    <alternativeName>
        <fullName evidence="6">L-arginine:glycine amidinotransferase</fullName>
    </alternativeName>
    <alternativeName>
        <fullName evidence="7">Transamidinase</fullName>
    </alternativeName>
</protein>
<evidence type="ECO:0000256" key="1">
    <source>
        <dbReference type="ARBA" id="ARBA00004858"/>
    </source>
</evidence>
<dbReference type="CDD" id="cd21113">
    <property type="entry name" value="amidinotransferase-like"/>
    <property type="match status" value="1"/>
</dbReference>
<dbReference type="GO" id="GO:0015068">
    <property type="term" value="F:glycine amidinotransferase activity"/>
    <property type="evidence" value="ECO:0007669"/>
    <property type="project" value="UniProtKB-EC"/>
</dbReference>
<sequence length="370" mass="41467">MPHFADASLVKADNEWSPLRSVIVGRADHTCFPSEREKVIRAIYPKEHIAHFKPDNPIDPEIVANANQELDALADLLGKEGMFMFTLPGHNKHSFLTQPNPWPGITVYRPETVDWEKFGGYTAAMPRDGLMTVGTHLITAPFAFGCRKHEIQLAFSPILDKLAEDPRVRVVRRPSLPSPDTVYVDDGDDAGGSKPSSPWIINNTRPAFDTADFMRFGKVLLGQHSHVTNQKGIEWLRQSLPEGYTVEIIEGIHDPHAMHIDATIAPLRQGLLVFNPNKVTEAALRKHAVLRDWELVECPFQPPPRTWPPRYMSSGWLMMNTLSLDSERVGARLSLYSPILHFVPLSSPSEQRGGVLAAPQFMVHCHDLYG</sequence>